<dbReference type="AlphaFoldDB" id="A0A0W0S1P6"/>
<proteinExistence type="predicted"/>
<dbReference type="Gene3D" id="2.40.70.10">
    <property type="entry name" value="Acid Proteases"/>
    <property type="match status" value="1"/>
</dbReference>
<dbReference type="EMBL" id="LNXV01000036">
    <property type="protein sequence ID" value="KTC77037.1"/>
    <property type="molecule type" value="Genomic_DNA"/>
</dbReference>
<keyword evidence="2" id="KW-1133">Transmembrane helix</keyword>
<dbReference type="OrthoDB" id="185963at2"/>
<dbReference type="NCBIfam" id="TIGR02281">
    <property type="entry name" value="clan_AA_DTGA"/>
    <property type="match status" value="1"/>
</dbReference>
<keyword evidence="5" id="KW-1185">Reference proteome</keyword>
<dbReference type="InterPro" id="IPR011969">
    <property type="entry name" value="Clan_AA_Asp_peptidase_C"/>
</dbReference>
<organism evidence="4 5">
    <name type="scientific">Legionella brunensis</name>
    <dbReference type="NCBI Taxonomy" id="29422"/>
    <lineage>
        <taxon>Bacteria</taxon>
        <taxon>Pseudomonadati</taxon>
        <taxon>Pseudomonadota</taxon>
        <taxon>Gammaproteobacteria</taxon>
        <taxon>Legionellales</taxon>
        <taxon>Legionellaceae</taxon>
        <taxon>Legionella</taxon>
    </lineage>
</organism>
<evidence type="ECO:0000313" key="5">
    <source>
        <dbReference type="Proteomes" id="UP000054742"/>
    </source>
</evidence>
<evidence type="ECO:0000256" key="1">
    <source>
        <dbReference type="ARBA" id="ARBA00022801"/>
    </source>
</evidence>
<keyword evidence="2" id="KW-0472">Membrane</keyword>
<dbReference type="Proteomes" id="UP000054742">
    <property type="component" value="Unassembled WGS sequence"/>
</dbReference>
<name>A0A0W0S1P6_9GAMM</name>
<protein>
    <submittedName>
        <fullName evidence="4">Aspartyl protease</fullName>
    </submittedName>
</protein>
<dbReference type="InterPro" id="IPR021109">
    <property type="entry name" value="Peptidase_aspartic_dom_sf"/>
</dbReference>
<dbReference type="InterPro" id="IPR001995">
    <property type="entry name" value="Peptidase_A2_cat"/>
</dbReference>
<dbReference type="STRING" id="29422.Lbru_3144"/>
<keyword evidence="2" id="KW-0812">Transmembrane</keyword>
<keyword evidence="1" id="KW-0378">Hydrolase</keyword>
<dbReference type="CDD" id="cd05483">
    <property type="entry name" value="retropepsin_like_bacteria"/>
    <property type="match status" value="1"/>
</dbReference>
<dbReference type="GO" id="GO:0006508">
    <property type="term" value="P:proteolysis"/>
    <property type="evidence" value="ECO:0007669"/>
    <property type="project" value="UniProtKB-KW"/>
</dbReference>
<reference evidence="4 5" key="1">
    <citation type="submission" date="2015-11" db="EMBL/GenBank/DDBJ databases">
        <title>Genomic analysis of 38 Legionella species identifies large and diverse effector repertoires.</title>
        <authorList>
            <person name="Burstein D."/>
            <person name="Amaro F."/>
            <person name="Zusman T."/>
            <person name="Lifshitz Z."/>
            <person name="Cohen O."/>
            <person name="Gilbert J.A."/>
            <person name="Pupko T."/>
            <person name="Shuman H.A."/>
            <person name="Segal G."/>
        </authorList>
    </citation>
    <scope>NUCLEOTIDE SEQUENCE [LARGE SCALE GENOMIC DNA]</scope>
    <source>
        <strain evidence="4 5">ATCC 43878</strain>
    </source>
</reference>
<dbReference type="SUPFAM" id="SSF50630">
    <property type="entry name" value="Acid proteases"/>
    <property type="match status" value="1"/>
</dbReference>
<dbReference type="GO" id="GO:0004190">
    <property type="term" value="F:aspartic-type endopeptidase activity"/>
    <property type="evidence" value="ECO:0007669"/>
    <property type="project" value="InterPro"/>
</dbReference>
<comment type="caution">
    <text evidence="4">The sequence shown here is derived from an EMBL/GenBank/DDBJ whole genome shotgun (WGS) entry which is preliminary data.</text>
</comment>
<dbReference type="PROSITE" id="PS00141">
    <property type="entry name" value="ASP_PROTEASE"/>
    <property type="match status" value="1"/>
</dbReference>
<evidence type="ECO:0000259" key="3">
    <source>
        <dbReference type="PROSITE" id="PS50175"/>
    </source>
</evidence>
<keyword evidence="4" id="KW-0645">Protease</keyword>
<gene>
    <name evidence="4" type="ORF">Lbru_3144</name>
</gene>
<feature type="transmembrane region" description="Helical" evidence="2">
    <location>
        <begin position="6"/>
        <end position="21"/>
    </location>
</feature>
<dbReference type="InterPro" id="IPR001969">
    <property type="entry name" value="Aspartic_peptidase_AS"/>
</dbReference>
<dbReference type="PROSITE" id="PS50175">
    <property type="entry name" value="ASP_PROT_RETROV"/>
    <property type="match status" value="1"/>
</dbReference>
<sequence length="151" mass="17066">MFLVVWLIFFGMLFLFFYYYNNADQGKYQINAGTIAITPDRQGHYYIDGFINDHPVKFLLDTGATLVAVPEHLAKKMNLKGRYAVTIKTASGEVTGALTRLERLSFADFKLQNIKAVIVPGDDDEIVLLGMNVLAQFDLSQKGKRLILKKE</sequence>
<evidence type="ECO:0000313" key="4">
    <source>
        <dbReference type="EMBL" id="KTC77037.1"/>
    </source>
</evidence>
<evidence type="ECO:0000256" key="2">
    <source>
        <dbReference type="SAM" id="Phobius"/>
    </source>
</evidence>
<dbReference type="PATRIC" id="fig|29422.6.peg.3322"/>
<feature type="domain" description="Peptidase A2" evidence="3">
    <location>
        <begin position="56"/>
        <end position="133"/>
    </location>
</feature>
<dbReference type="Pfam" id="PF13975">
    <property type="entry name" value="gag-asp_proteas"/>
    <property type="match status" value="1"/>
</dbReference>
<accession>A0A0W0S1P6</accession>
<dbReference type="InterPro" id="IPR034122">
    <property type="entry name" value="Retropepsin-like_bacterial"/>
</dbReference>